<comment type="caution">
    <text evidence="6">The sequence shown here is derived from an EMBL/GenBank/DDBJ whole genome shotgun (WGS) entry which is preliminary data.</text>
</comment>
<accession>A0A9Q1H9G9</accession>
<evidence type="ECO:0000256" key="2">
    <source>
        <dbReference type="ARBA" id="ARBA00022737"/>
    </source>
</evidence>
<keyword evidence="2" id="KW-0677">Repeat</keyword>
<feature type="compositionally biased region" description="Polar residues" evidence="3">
    <location>
        <begin position="439"/>
        <end position="453"/>
    </location>
</feature>
<dbReference type="AlphaFoldDB" id="A0A9Q1H9G9"/>
<proteinExistence type="predicted"/>
<evidence type="ECO:0000256" key="1">
    <source>
        <dbReference type="ARBA" id="ARBA00022614"/>
    </source>
</evidence>
<feature type="chain" id="PRO_5040469530" evidence="5">
    <location>
        <begin position="21"/>
        <end position="465"/>
    </location>
</feature>
<dbReference type="Gene3D" id="3.80.10.10">
    <property type="entry name" value="Ribonuclease Inhibitor"/>
    <property type="match status" value="1"/>
</dbReference>
<dbReference type="EMBL" id="JAIZAY010000008">
    <property type="protein sequence ID" value="KAJ8037216.1"/>
    <property type="molecule type" value="Genomic_DNA"/>
</dbReference>
<keyword evidence="7" id="KW-1185">Reference proteome</keyword>
<dbReference type="Proteomes" id="UP001152320">
    <property type="component" value="Chromosome 8"/>
</dbReference>
<keyword evidence="5" id="KW-0732">Signal</keyword>
<gene>
    <name evidence="6" type="ORF">HOLleu_17979</name>
</gene>
<dbReference type="GO" id="GO:0005615">
    <property type="term" value="C:extracellular space"/>
    <property type="evidence" value="ECO:0007669"/>
    <property type="project" value="TreeGrafter"/>
</dbReference>
<evidence type="ECO:0000256" key="4">
    <source>
        <dbReference type="SAM" id="Phobius"/>
    </source>
</evidence>
<dbReference type="PANTHER" id="PTHR45712:SF22">
    <property type="entry name" value="INSULIN-LIKE GROWTH FACTOR-BINDING PROTEIN COMPLEX ACID LABILE SUBUNIT"/>
    <property type="match status" value="1"/>
</dbReference>
<feature type="transmembrane region" description="Helical" evidence="4">
    <location>
        <begin position="315"/>
        <end position="339"/>
    </location>
</feature>
<dbReference type="SUPFAM" id="SSF52058">
    <property type="entry name" value="L domain-like"/>
    <property type="match status" value="1"/>
</dbReference>
<dbReference type="InterPro" id="IPR003591">
    <property type="entry name" value="Leu-rich_rpt_typical-subtyp"/>
</dbReference>
<feature type="region of interest" description="Disordered" evidence="3">
    <location>
        <begin position="439"/>
        <end position="465"/>
    </location>
</feature>
<name>A0A9Q1H9G9_HOLLE</name>
<evidence type="ECO:0000256" key="3">
    <source>
        <dbReference type="SAM" id="MobiDB-lite"/>
    </source>
</evidence>
<dbReference type="SMART" id="SM00369">
    <property type="entry name" value="LRR_TYP"/>
    <property type="match status" value="4"/>
</dbReference>
<dbReference type="InterPro" id="IPR001611">
    <property type="entry name" value="Leu-rich_rpt"/>
</dbReference>
<keyword evidence="1" id="KW-0433">Leucine-rich repeat</keyword>
<evidence type="ECO:0000256" key="5">
    <source>
        <dbReference type="SAM" id="SignalP"/>
    </source>
</evidence>
<dbReference type="PANTHER" id="PTHR45712">
    <property type="entry name" value="AGAP008170-PA"/>
    <property type="match status" value="1"/>
</dbReference>
<evidence type="ECO:0000313" key="7">
    <source>
        <dbReference type="Proteomes" id="UP001152320"/>
    </source>
</evidence>
<feature type="signal peptide" evidence="5">
    <location>
        <begin position="1"/>
        <end position="20"/>
    </location>
</feature>
<dbReference type="OrthoDB" id="2160613at2759"/>
<dbReference type="PROSITE" id="PS51450">
    <property type="entry name" value="LRR"/>
    <property type="match status" value="4"/>
</dbReference>
<sequence>MAAILTLSFVLHLYQLCAEGSDQGYPPGLQCDCLESNVAYCVGKNLTYIPSSIALCEYTNVLNMSYNMLGSTKEPDCSNIPSSVRSLDLSFNLIETVRDVCIPGDATALRKLNISNNRISALNSFVFQSCPDLSYVDLSSNRISSIAIDSFSSLVKLNYLDLSHNVLTTLNLLSFDALEILLANGNTLSAVYLEEPLRLAFLNLDCNNLTHMPELDRSWRGNVSLNGNLLTCPYKSSLGQLGSFNLHCEDDQSFVCISSVLSKTAMYTSDVLSTISQTTPALHFIRTLYGTPERFYTTSAIGTTTTQNTLKINQLISFALIMVGFFVILVLAFLFGLLFSSPIRKCCAGFCERCKGARFPERNSSLNDTRLYAEIPNGMGSSPNTNTDMNGQRKSFSGAELNNICTISHVASSRQSVRCFDYKLTKEIGSIRNEIQAKSQVAPTNTDGTSAGDENNGYVPMKPID</sequence>
<reference evidence="6" key="1">
    <citation type="submission" date="2021-10" db="EMBL/GenBank/DDBJ databases">
        <title>Tropical sea cucumber genome reveals ecological adaptation and Cuvierian tubules defense mechanism.</title>
        <authorList>
            <person name="Chen T."/>
        </authorList>
    </citation>
    <scope>NUCLEOTIDE SEQUENCE</scope>
    <source>
        <strain evidence="6">Nanhai2018</strain>
        <tissue evidence="6">Muscle</tissue>
    </source>
</reference>
<organism evidence="6 7">
    <name type="scientific">Holothuria leucospilota</name>
    <name type="common">Black long sea cucumber</name>
    <name type="synonym">Mertensiothuria leucospilota</name>
    <dbReference type="NCBI Taxonomy" id="206669"/>
    <lineage>
        <taxon>Eukaryota</taxon>
        <taxon>Metazoa</taxon>
        <taxon>Echinodermata</taxon>
        <taxon>Eleutherozoa</taxon>
        <taxon>Echinozoa</taxon>
        <taxon>Holothuroidea</taxon>
        <taxon>Aspidochirotacea</taxon>
        <taxon>Aspidochirotida</taxon>
        <taxon>Holothuriidae</taxon>
        <taxon>Holothuria</taxon>
    </lineage>
</organism>
<protein>
    <submittedName>
        <fullName evidence="6">Leucine-rich repeat transmembrane neuronal protein 3</fullName>
    </submittedName>
</protein>
<dbReference type="InterPro" id="IPR032675">
    <property type="entry name" value="LRR_dom_sf"/>
</dbReference>
<dbReference type="InterPro" id="IPR050333">
    <property type="entry name" value="SLRP"/>
</dbReference>
<dbReference type="Pfam" id="PF13855">
    <property type="entry name" value="LRR_8"/>
    <property type="match status" value="1"/>
</dbReference>
<dbReference type="PRINTS" id="PR00019">
    <property type="entry name" value="LEURICHRPT"/>
</dbReference>
<keyword evidence="4" id="KW-0472">Membrane</keyword>
<keyword evidence="4 6" id="KW-0812">Transmembrane</keyword>
<keyword evidence="4" id="KW-1133">Transmembrane helix</keyword>
<evidence type="ECO:0000313" key="6">
    <source>
        <dbReference type="EMBL" id="KAJ8037216.1"/>
    </source>
</evidence>